<dbReference type="InterPro" id="IPR037026">
    <property type="entry name" value="Vgr_OB-fold_dom_sf"/>
</dbReference>
<evidence type="ECO:0000313" key="2">
    <source>
        <dbReference type="EMBL" id="BCS94614.1"/>
    </source>
</evidence>
<evidence type="ECO:0000259" key="1">
    <source>
        <dbReference type="Pfam" id="PF04717"/>
    </source>
</evidence>
<organism evidence="2 3">
    <name type="scientific">Desulfoluna limicola</name>
    <dbReference type="NCBI Taxonomy" id="2810562"/>
    <lineage>
        <taxon>Bacteria</taxon>
        <taxon>Pseudomonadati</taxon>
        <taxon>Thermodesulfobacteriota</taxon>
        <taxon>Desulfobacteria</taxon>
        <taxon>Desulfobacterales</taxon>
        <taxon>Desulfolunaceae</taxon>
        <taxon>Desulfoluna</taxon>
    </lineage>
</organism>
<dbReference type="InterPro" id="IPR006531">
    <property type="entry name" value="Gp5/Vgr_OB"/>
</dbReference>
<dbReference type="InterPro" id="IPR013046">
    <property type="entry name" value="GpV/Gp45"/>
</dbReference>
<reference evidence="2 3" key="1">
    <citation type="submission" date="2021-02" db="EMBL/GenBank/DDBJ databases">
        <title>Complete genome of Desulfoluna sp. strain ASN36.</title>
        <authorList>
            <person name="Takahashi A."/>
            <person name="Kojima H."/>
            <person name="Fukui M."/>
        </authorList>
    </citation>
    <scope>NUCLEOTIDE SEQUENCE [LARGE SCALE GENOMIC DNA]</scope>
    <source>
        <strain evidence="2 3">ASN36</strain>
    </source>
</reference>
<sequence>MIADLEYRVAELERLLMRLIAIGKVAEVDEAKARVKVAIGGLMTAWLPWLTPRAGGDREWWSPEKGEQVVVFSPCGDPALGVVLPAIYQTAFPAPASSSDVHRVEYKDGAVTEYNRATHTLKATIPGDIEVSCTGNAKVTVDGKITAKAKNGIEHDGDASGSTLGTVNGFCLCPLTGTNHIQVSASVTSSK</sequence>
<dbReference type="NCBIfam" id="TIGR01644">
    <property type="entry name" value="phage_P2_V"/>
    <property type="match status" value="1"/>
</dbReference>
<dbReference type="Proteomes" id="UP001320148">
    <property type="component" value="Chromosome"/>
</dbReference>
<dbReference type="Pfam" id="PF04717">
    <property type="entry name" value="Phage_base_V"/>
    <property type="match status" value="1"/>
</dbReference>
<dbReference type="Gene3D" id="6.20.150.10">
    <property type="match status" value="1"/>
</dbReference>
<dbReference type="EMBL" id="AP024488">
    <property type="protein sequence ID" value="BCS94614.1"/>
    <property type="molecule type" value="Genomic_DNA"/>
</dbReference>
<name>A0ABM7PBU4_9BACT</name>
<proteinExistence type="predicted"/>
<keyword evidence="3" id="KW-1185">Reference proteome</keyword>
<gene>
    <name evidence="2" type="ORF">DSLASN_02460</name>
</gene>
<dbReference type="RefSeq" id="WP_236890920.1">
    <property type="nucleotide sequence ID" value="NZ_AP024488.1"/>
</dbReference>
<feature type="domain" description="Gp5/Type VI secretion system Vgr protein OB-fold" evidence="1">
    <location>
        <begin position="22"/>
        <end position="88"/>
    </location>
</feature>
<accession>A0ABM7PBU4</accession>
<dbReference type="Gene3D" id="2.40.50.230">
    <property type="entry name" value="Gp5 N-terminal domain"/>
    <property type="match status" value="1"/>
</dbReference>
<protein>
    <recommendedName>
        <fullName evidence="1">Gp5/Type VI secretion system Vgr protein OB-fold domain-containing protein</fullName>
    </recommendedName>
</protein>
<evidence type="ECO:0000313" key="3">
    <source>
        <dbReference type="Proteomes" id="UP001320148"/>
    </source>
</evidence>